<evidence type="ECO:0000256" key="1">
    <source>
        <dbReference type="ARBA" id="ARBA00000928"/>
    </source>
</evidence>
<organism evidence="10 11">
    <name type="scientific">Coniella lustricola</name>
    <dbReference type="NCBI Taxonomy" id="2025994"/>
    <lineage>
        <taxon>Eukaryota</taxon>
        <taxon>Fungi</taxon>
        <taxon>Dikarya</taxon>
        <taxon>Ascomycota</taxon>
        <taxon>Pezizomycotina</taxon>
        <taxon>Sordariomycetes</taxon>
        <taxon>Sordariomycetidae</taxon>
        <taxon>Diaporthales</taxon>
        <taxon>Schizoparmaceae</taxon>
        <taxon>Coniella</taxon>
    </lineage>
</organism>
<dbReference type="GO" id="GO:0004526">
    <property type="term" value="F:ribonuclease P activity"/>
    <property type="evidence" value="ECO:0007669"/>
    <property type="project" value="UniProtKB-EC"/>
</dbReference>
<dbReference type="Proteomes" id="UP000241462">
    <property type="component" value="Unassembled WGS sequence"/>
</dbReference>
<dbReference type="GO" id="GO:0030681">
    <property type="term" value="C:multimeric ribonuclease P complex"/>
    <property type="evidence" value="ECO:0007669"/>
    <property type="project" value="TreeGrafter"/>
</dbReference>
<dbReference type="PANTHER" id="PTHR15441">
    <property type="entry name" value="RIBONUCLEASE P PROTEIN SUBUNIT P14"/>
    <property type="match status" value="1"/>
</dbReference>
<reference evidence="10 11" key="1">
    <citation type="journal article" date="2018" name="Mycol. Prog.">
        <title>Coniella lustricola, a new species from submerged detritus.</title>
        <authorList>
            <person name="Raudabaugh D.B."/>
            <person name="Iturriaga T."/>
            <person name="Carver A."/>
            <person name="Mondo S."/>
            <person name="Pangilinan J."/>
            <person name="Lipzen A."/>
            <person name="He G."/>
            <person name="Amirebrahimi M."/>
            <person name="Grigoriev I.V."/>
            <person name="Miller A.N."/>
        </authorList>
    </citation>
    <scope>NUCLEOTIDE SEQUENCE [LARGE SCALE GENOMIC DNA]</scope>
    <source>
        <strain evidence="10 11">B22-T-1</strain>
    </source>
</reference>
<evidence type="ECO:0000256" key="7">
    <source>
        <dbReference type="ARBA" id="ARBA00023242"/>
    </source>
</evidence>
<dbReference type="AlphaFoldDB" id="A0A2T3A0Q5"/>
<proteinExistence type="inferred from homology"/>
<name>A0A2T3A0Q5_9PEZI</name>
<sequence>MVRVKERYLLVNILYPQGSRDATGSQLSELLLYNQPTTDAFTARTLVHALKAEVTNFFGDFGAGSVERTLRVKYLSNATSTCILQCSRDHYRLVWAALTMMNRVPTKRGPGNPCIFRVVRVSGTIKKVEQEAVRRARLLVIAAKDEMSGKTSDTLESLFGGTNSASEIAVVDAQDDSASEAGFGED</sequence>
<evidence type="ECO:0000256" key="8">
    <source>
        <dbReference type="ARBA" id="ARBA00044198"/>
    </source>
</evidence>
<keyword evidence="5" id="KW-0819">tRNA processing</keyword>
<dbReference type="EMBL" id="KZ678523">
    <property type="protein sequence ID" value="PSR80648.1"/>
    <property type="molecule type" value="Genomic_DNA"/>
</dbReference>
<evidence type="ECO:0000256" key="3">
    <source>
        <dbReference type="ARBA" id="ARBA00010800"/>
    </source>
</evidence>
<dbReference type="PANTHER" id="PTHR15441:SF2">
    <property type="entry name" value="RIBONUCLEASE P_MRP PROTEIN SUBUNIT POP5"/>
    <property type="match status" value="1"/>
</dbReference>
<dbReference type="GO" id="GO:0033204">
    <property type="term" value="F:ribonuclease P RNA binding"/>
    <property type="evidence" value="ECO:0007669"/>
    <property type="project" value="TreeGrafter"/>
</dbReference>
<dbReference type="FunCoup" id="A0A2T3A0Q5">
    <property type="interactions" value="241"/>
</dbReference>
<keyword evidence="11" id="KW-1185">Reference proteome</keyword>
<protein>
    <recommendedName>
        <fullName evidence="8">Ribonuclease P/MRP protein subunit POP5</fullName>
        <ecNumber evidence="4">3.1.26.5</ecNumber>
    </recommendedName>
</protein>
<evidence type="ECO:0000256" key="6">
    <source>
        <dbReference type="ARBA" id="ARBA00022801"/>
    </source>
</evidence>
<gene>
    <name evidence="10" type="ORF">BD289DRAFT_468738</name>
</gene>
<comment type="subcellular location">
    <subcellularLocation>
        <location evidence="2">Nucleus</location>
    </subcellularLocation>
</comment>
<keyword evidence="7" id="KW-0539">Nucleus</keyword>
<dbReference type="FunFam" id="3.30.70.3250:FF:000004">
    <property type="entry name" value="Ribonuclease P/MRP protein subunit POP5"/>
    <property type="match status" value="1"/>
</dbReference>
<dbReference type="Pfam" id="PF01900">
    <property type="entry name" value="RNase_P_Rpp14"/>
    <property type="match status" value="1"/>
</dbReference>
<dbReference type="SUPFAM" id="SSF160350">
    <property type="entry name" value="Rnp2-like"/>
    <property type="match status" value="1"/>
</dbReference>
<dbReference type="OrthoDB" id="24745at2759"/>
<evidence type="ECO:0000256" key="9">
    <source>
        <dbReference type="ARBA" id="ARBA00055200"/>
    </source>
</evidence>
<evidence type="ECO:0000256" key="2">
    <source>
        <dbReference type="ARBA" id="ARBA00004123"/>
    </source>
</evidence>
<dbReference type="EC" id="3.1.26.5" evidence="4"/>
<dbReference type="Gene3D" id="3.30.70.3250">
    <property type="entry name" value="Ribonuclease P, Pop5 subunit"/>
    <property type="match status" value="1"/>
</dbReference>
<comment type="function">
    <text evidence="9">Component of ribonuclease P, a protein complex that generates mature tRNA molecules by cleaving their 5'-ends. Also a component of RNase MRP, which cleaves pre-rRNA sequences.</text>
</comment>
<comment type="catalytic activity">
    <reaction evidence="1">
        <text>Endonucleolytic cleavage of RNA, removing 5'-extranucleotides from tRNA precursor.</text>
        <dbReference type="EC" id="3.1.26.5"/>
    </reaction>
</comment>
<dbReference type="InterPro" id="IPR038085">
    <property type="entry name" value="Rnp2-like_sf"/>
</dbReference>
<evidence type="ECO:0000256" key="5">
    <source>
        <dbReference type="ARBA" id="ARBA00022694"/>
    </source>
</evidence>
<dbReference type="GO" id="GO:0005730">
    <property type="term" value="C:nucleolus"/>
    <property type="evidence" value="ECO:0007669"/>
    <property type="project" value="TreeGrafter"/>
</dbReference>
<dbReference type="InterPro" id="IPR002759">
    <property type="entry name" value="Pop5/Rpp14/Rnp2-like"/>
</dbReference>
<dbReference type="STRING" id="2025994.A0A2T3A0Q5"/>
<evidence type="ECO:0000313" key="10">
    <source>
        <dbReference type="EMBL" id="PSR80648.1"/>
    </source>
</evidence>
<evidence type="ECO:0000313" key="11">
    <source>
        <dbReference type="Proteomes" id="UP000241462"/>
    </source>
</evidence>
<accession>A0A2T3A0Q5</accession>
<dbReference type="GO" id="GO:0000460">
    <property type="term" value="P:maturation of 5.8S rRNA"/>
    <property type="evidence" value="ECO:0007669"/>
    <property type="project" value="UniProtKB-ARBA"/>
</dbReference>
<dbReference type="GO" id="GO:0000172">
    <property type="term" value="C:ribonuclease MRP complex"/>
    <property type="evidence" value="ECO:0007669"/>
    <property type="project" value="UniProtKB-ARBA"/>
</dbReference>
<dbReference type="InParanoid" id="A0A2T3A0Q5"/>
<keyword evidence="6" id="KW-0378">Hydrolase</keyword>
<comment type="similarity">
    <text evidence="3">Belongs to the eukaryotic/archaeal RNase P protein component 2 family.</text>
</comment>
<evidence type="ECO:0000256" key="4">
    <source>
        <dbReference type="ARBA" id="ARBA00012179"/>
    </source>
</evidence>
<dbReference type="GO" id="GO:0001682">
    <property type="term" value="P:tRNA 5'-leader removal"/>
    <property type="evidence" value="ECO:0007669"/>
    <property type="project" value="InterPro"/>
</dbReference>